<proteinExistence type="predicted"/>
<dbReference type="EMBL" id="BAABHC010000004">
    <property type="protein sequence ID" value="GAA4427035.1"/>
    <property type="molecule type" value="Genomic_DNA"/>
</dbReference>
<gene>
    <name evidence="2" type="ORF">GCM10023188_09690</name>
</gene>
<sequence length="664" mass="77054">MKRKISALLLAVLGLLLFYQDASAQIIDDTTKLFYSPKTTLQLYEQDILRGRYIEQPVDTLLNNLHNERYWYNDTAFYQHLGNVGTASQPLLYQMPQKIGVRLGKTAFDRYAYQPDQINYFNTRSPYTHLYYVQGGRGEQAFEALHTRNITPRWNFGIAYQILSADQQIGRASQDRRTRGFVDNQAVKAFTHFRTENEKYDVFFNVTFMKVEQIETGGIVPDTSRATSANNYEESILARFAEAPVQLTQASNEEGRTNIHLLHIFKLAKENLKVYHNLDWRRQSNEYVDENLNTYRTSLQEIATLNKVFLVYPNFNSVEEPGYNFSPNRTKDATTYRELQNVFGLTGNNKLSSYNAYAKLRNANMSYSAITPLPKDSQVTTDTATRYRDVFHTDAYNQVLIGGDIRLFYKNLAELTGEAEYQLGSDYRVKGRARIGGAFGTLERVLLSPTRVEDYMMSNHYEWNNSFETSVTDRIGFGYASNIGKRQFLRLNGHYTNIKRYIYFNEQAMPQQASGNQRFWGGDIAHHIRFGPLNFKNFASYTNTEEADKVRVPEWLLESSLYLEGYLFKKALFSQVGIQATYPSSYYADAYMPVTQQFYVQDQFLVQSYPMVEVFLNADIKSVNLFLKMSHVNDSLLDPVYFMTPYYPGMRRSFVFGLKWMFFD</sequence>
<reference evidence="3" key="1">
    <citation type="journal article" date="2019" name="Int. J. Syst. Evol. Microbiol.">
        <title>The Global Catalogue of Microorganisms (GCM) 10K type strain sequencing project: providing services to taxonomists for standard genome sequencing and annotation.</title>
        <authorList>
            <consortium name="The Broad Institute Genomics Platform"/>
            <consortium name="The Broad Institute Genome Sequencing Center for Infectious Disease"/>
            <person name="Wu L."/>
            <person name="Ma J."/>
        </authorList>
    </citation>
    <scope>NUCLEOTIDE SEQUENCE [LARGE SCALE GENOMIC DNA]</scope>
    <source>
        <strain evidence="3">JCM 17926</strain>
    </source>
</reference>
<feature type="chain" id="PRO_5046220186" evidence="1">
    <location>
        <begin position="25"/>
        <end position="664"/>
    </location>
</feature>
<keyword evidence="3" id="KW-1185">Reference proteome</keyword>
<evidence type="ECO:0000313" key="3">
    <source>
        <dbReference type="Proteomes" id="UP001500552"/>
    </source>
</evidence>
<organism evidence="2 3">
    <name type="scientific">Pontibacter saemangeumensis</name>
    <dbReference type="NCBI Taxonomy" id="1084525"/>
    <lineage>
        <taxon>Bacteria</taxon>
        <taxon>Pseudomonadati</taxon>
        <taxon>Bacteroidota</taxon>
        <taxon>Cytophagia</taxon>
        <taxon>Cytophagales</taxon>
        <taxon>Hymenobacteraceae</taxon>
        <taxon>Pontibacter</taxon>
    </lineage>
</organism>
<dbReference type="InterPro" id="IPR025631">
    <property type="entry name" value="Porin_10"/>
</dbReference>
<dbReference type="Proteomes" id="UP001500552">
    <property type="component" value="Unassembled WGS sequence"/>
</dbReference>
<name>A0ABP8LD83_9BACT</name>
<comment type="caution">
    <text evidence="2">The sequence shown here is derived from an EMBL/GenBank/DDBJ whole genome shotgun (WGS) entry which is preliminary data.</text>
</comment>
<feature type="signal peptide" evidence="1">
    <location>
        <begin position="1"/>
        <end position="24"/>
    </location>
</feature>
<dbReference type="RefSeq" id="WP_345157204.1">
    <property type="nucleotide sequence ID" value="NZ_BAABHC010000004.1"/>
</dbReference>
<dbReference type="Pfam" id="PF14121">
    <property type="entry name" value="Porin_10"/>
    <property type="match status" value="1"/>
</dbReference>
<evidence type="ECO:0000313" key="2">
    <source>
        <dbReference type="EMBL" id="GAA4427035.1"/>
    </source>
</evidence>
<accession>A0ABP8LD83</accession>
<dbReference type="SUPFAM" id="SSF56935">
    <property type="entry name" value="Porins"/>
    <property type="match status" value="1"/>
</dbReference>
<evidence type="ECO:0000256" key="1">
    <source>
        <dbReference type="SAM" id="SignalP"/>
    </source>
</evidence>
<protein>
    <submittedName>
        <fullName evidence="2">Porin</fullName>
    </submittedName>
</protein>
<keyword evidence="1" id="KW-0732">Signal</keyword>